<dbReference type="EMBL" id="FNDZ01000008">
    <property type="protein sequence ID" value="SDJ13818.1"/>
    <property type="molecule type" value="Genomic_DNA"/>
</dbReference>
<sequence>MLRRWKRMKEDDGQGIVEFAIAIPLVLFVLLGILEFGWLFNAKITLTSAAREGARVAVVSTIDQRNRAYIASSEAVAGVSGITIPNDIAHFKYSTNNEIINNTNNAIVEIKGLVNPLVGLFFTGPVEIQAKAVMRIE</sequence>
<accession>A0A1G8RA31</accession>
<reference evidence="3 4" key="1">
    <citation type="submission" date="2016-10" db="EMBL/GenBank/DDBJ databases">
        <authorList>
            <person name="de Groot N.N."/>
        </authorList>
    </citation>
    <scope>NUCLEOTIDE SEQUENCE [LARGE SCALE GENOMIC DNA]</scope>
    <source>
        <strain evidence="3 4">CGMCC 1.5058</strain>
    </source>
</reference>
<keyword evidence="1" id="KW-1133">Transmembrane helix</keyword>
<keyword evidence="1" id="KW-0472">Membrane</keyword>
<dbReference type="InterPro" id="IPR012495">
    <property type="entry name" value="TadE-like_dom"/>
</dbReference>
<gene>
    <name evidence="3" type="ORF">SAMN05421804_10835</name>
</gene>
<proteinExistence type="predicted"/>
<feature type="transmembrane region" description="Helical" evidence="1">
    <location>
        <begin position="21"/>
        <end position="40"/>
    </location>
</feature>
<dbReference type="Pfam" id="PF07811">
    <property type="entry name" value="TadE"/>
    <property type="match status" value="1"/>
</dbReference>
<evidence type="ECO:0000259" key="2">
    <source>
        <dbReference type="Pfam" id="PF07811"/>
    </source>
</evidence>
<evidence type="ECO:0000313" key="4">
    <source>
        <dbReference type="Proteomes" id="UP000183255"/>
    </source>
</evidence>
<protein>
    <submittedName>
        <fullName evidence="3">TadE-like protein</fullName>
    </submittedName>
</protein>
<organism evidence="3 4">
    <name type="scientific">Proteiniclasticum ruminis</name>
    <dbReference type="NCBI Taxonomy" id="398199"/>
    <lineage>
        <taxon>Bacteria</taxon>
        <taxon>Bacillati</taxon>
        <taxon>Bacillota</taxon>
        <taxon>Clostridia</taxon>
        <taxon>Eubacteriales</taxon>
        <taxon>Clostridiaceae</taxon>
        <taxon>Proteiniclasticum</taxon>
    </lineage>
</organism>
<name>A0A1G8RA31_9CLOT</name>
<keyword evidence="1" id="KW-0812">Transmembrane</keyword>
<dbReference type="Proteomes" id="UP000183255">
    <property type="component" value="Unassembled WGS sequence"/>
</dbReference>
<evidence type="ECO:0000313" key="3">
    <source>
        <dbReference type="EMBL" id="SDJ13818.1"/>
    </source>
</evidence>
<evidence type="ECO:0000256" key="1">
    <source>
        <dbReference type="SAM" id="Phobius"/>
    </source>
</evidence>
<dbReference type="AlphaFoldDB" id="A0A1G8RA31"/>
<feature type="domain" description="TadE-like" evidence="2">
    <location>
        <begin position="13"/>
        <end position="55"/>
    </location>
</feature>
<dbReference type="RefSeq" id="WP_036909461.1">
    <property type="nucleotide sequence ID" value="NZ_FNDZ01000008.1"/>
</dbReference>